<evidence type="ECO:0000256" key="3">
    <source>
        <dbReference type="ARBA" id="ARBA00022989"/>
    </source>
</evidence>
<feature type="compositionally biased region" description="Basic and acidic residues" evidence="5">
    <location>
        <begin position="220"/>
        <end position="229"/>
    </location>
</feature>
<feature type="transmembrane region" description="Helical" evidence="6">
    <location>
        <begin position="263"/>
        <end position="279"/>
    </location>
</feature>
<comment type="subcellular location">
    <subcellularLocation>
        <location evidence="1">Membrane</location>
        <topology evidence="1">Multi-pass membrane protein</topology>
    </subcellularLocation>
</comment>
<gene>
    <name evidence="8" type="ORF">NSCI0253_LOCUS43140</name>
</gene>
<dbReference type="AlphaFoldDB" id="A0A7S1AYA2"/>
<feature type="domain" description="Guanylate cyclase" evidence="7">
    <location>
        <begin position="626"/>
        <end position="774"/>
    </location>
</feature>
<feature type="transmembrane region" description="Helical" evidence="6">
    <location>
        <begin position="78"/>
        <end position="101"/>
    </location>
</feature>
<dbReference type="GO" id="GO:0035556">
    <property type="term" value="P:intracellular signal transduction"/>
    <property type="evidence" value="ECO:0007669"/>
    <property type="project" value="InterPro"/>
</dbReference>
<evidence type="ECO:0000256" key="1">
    <source>
        <dbReference type="ARBA" id="ARBA00004141"/>
    </source>
</evidence>
<dbReference type="PROSITE" id="PS50125">
    <property type="entry name" value="GUANYLATE_CYCLASE_2"/>
    <property type="match status" value="1"/>
</dbReference>
<dbReference type="PANTHER" id="PTHR43336">
    <property type="entry name" value="OXYGEN SENSOR HISTIDINE KINASE RESPONSE REGULATOR DEVS/DOSS"/>
    <property type="match status" value="1"/>
</dbReference>
<feature type="compositionally biased region" description="Acidic residues" evidence="5">
    <location>
        <begin position="230"/>
        <end position="239"/>
    </location>
</feature>
<dbReference type="Gene3D" id="1.20.120.350">
    <property type="entry name" value="Voltage-gated potassium channels. Chain C"/>
    <property type="match status" value="1"/>
</dbReference>
<dbReference type="GO" id="GO:0009190">
    <property type="term" value="P:cyclic nucleotide biosynthetic process"/>
    <property type="evidence" value="ECO:0007669"/>
    <property type="project" value="InterPro"/>
</dbReference>
<dbReference type="InterPro" id="IPR027359">
    <property type="entry name" value="Volt_channel_dom_sf"/>
</dbReference>
<evidence type="ECO:0000256" key="5">
    <source>
        <dbReference type="SAM" id="MobiDB-lite"/>
    </source>
</evidence>
<reference evidence="8" key="1">
    <citation type="submission" date="2021-01" db="EMBL/GenBank/DDBJ databases">
        <authorList>
            <person name="Corre E."/>
            <person name="Pelletier E."/>
            <person name="Niang G."/>
            <person name="Scheremetjew M."/>
            <person name="Finn R."/>
            <person name="Kale V."/>
            <person name="Holt S."/>
            <person name="Cochrane G."/>
            <person name="Meng A."/>
            <person name="Brown T."/>
            <person name="Cohen L."/>
        </authorList>
    </citation>
    <scope>NUCLEOTIDE SEQUENCE</scope>
</reference>
<feature type="transmembrane region" description="Helical" evidence="6">
    <location>
        <begin position="116"/>
        <end position="138"/>
    </location>
</feature>
<evidence type="ECO:0000313" key="8">
    <source>
        <dbReference type="EMBL" id="CAD8868784.1"/>
    </source>
</evidence>
<dbReference type="InterPro" id="IPR001054">
    <property type="entry name" value="A/G_cyclase"/>
</dbReference>
<dbReference type="Gene3D" id="3.30.70.1230">
    <property type="entry name" value="Nucleotide cyclase"/>
    <property type="match status" value="1"/>
</dbReference>
<dbReference type="Pfam" id="PF00211">
    <property type="entry name" value="Guanylate_cyc"/>
    <property type="match status" value="1"/>
</dbReference>
<accession>A0A7S1AYA2</accession>
<dbReference type="PANTHER" id="PTHR43336:SF3">
    <property type="entry name" value="GUANYLATE CYCLASE DOMAIN-CONTAINING PROTEIN"/>
    <property type="match status" value="1"/>
</dbReference>
<dbReference type="InterPro" id="IPR029787">
    <property type="entry name" value="Nucleotide_cyclase"/>
</dbReference>
<dbReference type="InterPro" id="IPR005821">
    <property type="entry name" value="Ion_trans_dom"/>
</dbReference>
<keyword evidence="4 6" id="KW-0472">Membrane</keyword>
<dbReference type="SUPFAM" id="SSF55073">
    <property type="entry name" value="Nucleotide cyclase"/>
    <property type="match status" value="1"/>
</dbReference>
<evidence type="ECO:0000256" key="6">
    <source>
        <dbReference type="SAM" id="Phobius"/>
    </source>
</evidence>
<name>A0A7S1AYA2_NOCSC</name>
<evidence type="ECO:0000256" key="2">
    <source>
        <dbReference type="ARBA" id="ARBA00022692"/>
    </source>
</evidence>
<proteinExistence type="predicted"/>
<dbReference type="GO" id="GO:0016020">
    <property type="term" value="C:membrane"/>
    <property type="evidence" value="ECO:0007669"/>
    <property type="project" value="UniProtKB-SubCell"/>
</dbReference>
<evidence type="ECO:0000259" key="7">
    <source>
        <dbReference type="PROSITE" id="PS50125"/>
    </source>
</evidence>
<keyword evidence="2 6" id="KW-0812">Transmembrane</keyword>
<keyword evidence="3 6" id="KW-1133">Transmembrane helix</keyword>
<dbReference type="GO" id="GO:0005216">
    <property type="term" value="F:monoatomic ion channel activity"/>
    <property type="evidence" value="ECO:0007669"/>
    <property type="project" value="InterPro"/>
</dbReference>
<dbReference type="EMBL" id="HBFQ01060932">
    <property type="protein sequence ID" value="CAD8868784.1"/>
    <property type="molecule type" value="Transcribed_RNA"/>
</dbReference>
<feature type="region of interest" description="Disordered" evidence="5">
    <location>
        <begin position="220"/>
        <end position="241"/>
    </location>
</feature>
<sequence length="955" mass="108189">MRDDAEVSNLRLPEQFEKLALPFKEEGSVSSGAGVPRQSPRVSGASCQASSLKEESEGIHKLQRTITKKSRPSVWKTISLSIVDSPLWVGFTTLLTAYALVGDDVRLYATEQPADTYFNAITILCLVVFSVDVVLGVLGKDDYFLSFFFWLDAISTSSLVLDLTSVSNAIASNSEDDVDDLSGSKTARIGARLVRVVRVLRLIRIFKLYKTIQHYLTKADKEKHKQRPGEDDDWDDVDIEENKESKKESRVGKKLSELTTRRVILLVLTMMLGLPFLLLDDSEQLPFSSAYGVDIVSERFLAYESNNSLDNEKKYNMAMLRYIYYHNWFRYSCPDRTCSDDYRSHVFWIGFVAETDETAIGLAERATLDEDQILLFEEEFVVNNDRLWEYQAMPERVKEIMASPWTQYCKITTGSQNPRQGMSLLQDEIDGHVDRAIPCPEDLRPVEYSKAAPVMMTKAQQSHHHLAFYFDLRSFTQNQAMLSLFMTAFVCALLTMFSVQFSQDAHTLVLRPVENMIAKVEQIRTNPLMAMKMADEEFKREEARKAKEKRQKKEFTTVMKNVLTCSSSGKTEVMETVILEKTIIKLGSLLALGFGEAGANIIEQNMHGVDSASVDAMVMGKRVECIVGNARIRNFSSATEVLQAKVMTFVNQIAEIVHGVVDEFHGAANKNNGDTFLVIWRTSDFDEKKVSKMADMSMLAFTRILGAVHRSAVLEVYRYHPGLQQRLGRLGAKFRVDISFGLHYGWSIEGAVGSEFKIDASYLSPNVSIAETVERATQIYGVRLLVAESVVSLCSPEMAANCRLIDCVIITGSAKPMDLYVIDLDYMALTVENPSNNSFVWSSRQRFRARQFLELEKKQKFSDDVQVVTLFNRNQDVMLMRVLYTVEFLNIFNMGYQNYAQGEWEVAHRLLAKTQTMLGQIDGPSTALLRFMEEKGYEAPQHWHGIREIGNVVLN</sequence>
<dbReference type="Pfam" id="PF00520">
    <property type="entry name" value="Ion_trans"/>
    <property type="match status" value="1"/>
</dbReference>
<organism evidence="8">
    <name type="scientific">Noctiluca scintillans</name>
    <name type="common">Sea sparkle</name>
    <name type="synonym">Red tide dinoflagellate</name>
    <dbReference type="NCBI Taxonomy" id="2966"/>
    <lineage>
        <taxon>Eukaryota</taxon>
        <taxon>Sar</taxon>
        <taxon>Alveolata</taxon>
        <taxon>Dinophyceae</taxon>
        <taxon>Noctilucales</taxon>
        <taxon>Noctilucaceae</taxon>
        <taxon>Noctiluca</taxon>
    </lineage>
</organism>
<protein>
    <recommendedName>
        <fullName evidence="7">Guanylate cyclase domain-containing protein</fullName>
    </recommendedName>
</protein>
<evidence type="ECO:0000256" key="4">
    <source>
        <dbReference type="ARBA" id="ARBA00023136"/>
    </source>
</evidence>